<evidence type="ECO:0000313" key="1">
    <source>
        <dbReference type="EMBL" id="MBC8542715.1"/>
    </source>
</evidence>
<proteinExistence type="predicted"/>
<dbReference type="Pfam" id="PF01136">
    <property type="entry name" value="Peptidase_U32"/>
    <property type="match status" value="1"/>
</dbReference>
<dbReference type="PANTHER" id="PTHR30217">
    <property type="entry name" value="PEPTIDASE U32 FAMILY"/>
    <property type="match status" value="1"/>
</dbReference>
<dbReference type="RefSeq" id="WP_177719317.1">
    <property type="nucleotide sequence ID" value="NZ_JACRSQ010000004.1"/>
</dbReference>
<evidence type="ECO:0000313" key="2">
    <source>
        <dbReference type="Proteomes" id="UP000657006"/>
    </source>
</evidence>
<gene>
    <name evidence="1" type="ORF">H8730_04035</name>
</gene>
<protein>
    <submittedName>
        <fullName evidence="1">U32 family peptidase</fullName>
    </submittedName>
</protein>
<accession>A0A926DSY9</accession>
<dbReference type="AlphaFoldDB" id="A0A926DSY9"/>
<reference evidence="1" key="1">
    <citation type="submission" date="2020-08" db="EMBL/GenBank/DDBJ databases">
        <title>Genome public.</title>
        <authorList>
            <person name="Liu C."/>
            <person name="Sun Q."/>
        </authorList>
    </citation>
    <scope>NUCLEOTIDE SEQUENCE</scope>
    <source>
        <strain evidence="1">NSJ-32</strain>
    </source>
</reference>
<dbReference type="EMBL" id="JACRSQ010000004">
    <property type="protein sequence ID" value="MBC8542715.1"/>
    <property type="molecule type" value="Genomic_DNA"/>
</dbReference>
<comment type="caution">
    <text evidence="1">The sequence shown here is derived from an EMBL/GenBank/DDBJ whole genome shotgun (WGS) entry which is preliminary data.</text>
</comment>
<dbReference type="InterPro" id="IPR051454">
    <property type="entry name" value="RNA/ubiquinone_mod_enzymes"/>
</dbReference>
<dbReference type="Proteomes" id="UP000657006">
    <property type="component" value="Unassembled WGS sequence"/>
</dbReference>
<dbReference type="InterPro" id="IPR001539">
    <property type="entry name" value="Peptidase_U32"/>
</dbReference>
<sequence>MLKFSVPADYKLETIYRYSLLNEQYSDRCVYETYGQLTENNVYGSGRPVGLLPTLNTKSLEKYIYVSHEHNIKFNYIFNATCLGNREFQNETISKMESFFELIESLGVDYITVAIPAVMDFIKKRGYQFKLKASTLCGITNVNKAKKYMDFGAERFVVCEDINRDFNTLQQLCDTFPNCVEVIVNVICLSHCMFRPFHQNQGSHNYEHGDAGVKYYEHQCMLQRLENSANLVKMNWVRPEDLNYYCKTGINLFKIQGRHLVEQGDIVRCVEAYLNESYDGDLMFLLNCFSQTSPFNVKIDNKRLDGFIKGFYERKQICQNNCARCSYCDSFAKNAIQVEDAKHKGDIGSTYLRKVNPYSLYLEQKQ</sequence>
<organism evidence="1 2">
    <name type="scientific">Bianquea renquensis</name>
    <dbReference type="NCBI Taxonomy" id="2763661"/>
    <lineage>
        <taxon>Bacteria</taxon>
        <taxon>Bacillati</taxon>
        <taxon>Bacillota</taxon>
        <taxon>Clostridia</taxon>
        <taxon>Eubacteriales</taxon>
        <taxon>Bianqueaceae</taxon>
        <taxon>Bianquea</taxon>
    </lineage>
</organism>
<keyword evidence="2" id="KW-1185">Reference proteome</keyword>
<dbReference type="PANTHER" id="PTHR30217:SF10">
    <property type="entry name" value="23S RRNA 5-HYDROXYCYTIDINE C2501 SYNTHASE"/>
    <property type="match status" value="1"/>
</dbReference>
<name>A0A926DSY9_9FIRM</name>